<dbReference type="InterPro" id="IPR013121">
    <property type="entry name" value="Fe_red_NAD-bd_6"/>
</dbReference>
<protein>
    <submittedName>
        <fullName evidence="12">Ferric reductase transmembrane component 1</fullName>
    </submittedName>
</protein>
<dbReference type="EMBL" id="NHZQ01000121">
    <property type="protein sequence ID" value="PSK51917.1"/>
    <property type="molecule type" value="Genomic_DNA"/>
</dbReference>
<comment type="similarity">
    <text evidence="2">Belongs to the ferric reductase (FRE) family.</text>
</comment>
<dbReference type="InterPro" id="IPR013112">
    <property type="entry name" value="FAD-bd_8"/>
</dbReference>
<dbReference type="GO" id="GO:0006879">
    <property type="term" value="P:intracellular iron ion homeostasis"/>
    <property type="evidence" value="ECO:0007669"/>
    <property type="project" value="TreeGrafter"/>
</dbReference>
<organism evidence="12 13">
    <name type="scientific">Elsinoe australis</name>
    <dbReference type="NCBI Taxonomy" id="40998"/>
    <lineage>
        <taxon>Eukaryota</taxon>
        <taxon>Fungi</taxon>
        <taxon>Dikarya</taxon>
        <taxon>Ascomycota</taxon>
        <taxon>Pezizomycotina</taxon>
        <taxon>Dothideomycetes</taxon>
        <taxon>Dothideomycetidae</taxon>
        <taxon>Myriangiales</taxon>
        <taxon>Elsinoaceae</taxon>
        <taxon>Elsinoe</taxon>
    </lineage>
</organism>
<dbReference type="GO" id="GO:0015677">
    <property type="term" value="P:copper ion import"/>
    <property type="evidence" value="ECO:0007669"/>
    <property type="project" value="TreeGrafter"/>
</dbReference>
<dbReference type="STRING" id="40998.A0A2P7ZUN9"/>
<evidence type="ECO:0000256" key="3">
    <source>
        <dbReference type="ARBA" id="ARBA00022448"/>
    </source>
</evidence>
<dbReference type="Pfam" id="PF01794">
    <property type="entry name" value="Ferric_reduct"/>
    <property type="match status" value="1"/>
</dbReference>
<dbReference type="Gene3D" id="3.40.50.80">
    <property type="entry name" value="Nucleotide-binding domain of ferredoxin-NADP reductase (FNR) module"/>
    <property type="match status" value="1"/>
</dbReference>
<dbReference type="SFLD" id="SFLDG01168">
    <property type="entry name" value="Ferric_reductase_subgroup_(FRE"/>
    <property type="match status" value="1"/>
</dbReference>
<comment type="subcellular location">
    <subcellularLocation>
        <location evidence="1">Membrane</location>
        <topology evidence="1">Multi-pass membrane protein</topology>
    </subcellularLocation>
</comment>
<keyword evidence="4 10" id="KW-0812">Transmembrane</keyword>
<evidence type="ECO:0000256" key="6">
    <source>
        <dbReference type="ARBA" id="ARBA00022989"/>
    </source>
</evidence>
<dbReference type="SFLD" id="SFLDS00052">
    <property type="entry name" value="Ferric_Reductase_Domain"/>
    <property type="match status" value="1"/>
</dbReference>
<feature type="transmembrane region" description="Helical" evidence="10">
    <location>
        <begin position="247"/>
        <end position="271"/>
    </location>
</feature>
<keyword evidence="8" id="KW-0406">Ion transport</keyword>
<evidence type="ECO:0000259" key="11">
    <source>
        <dbReference type="PROSITE" id="PS51384"/>
    </source>
</evidence>
<dbReference type="InterPro" id="IPR013130">
    <property type="entry name" value="Fe3_Rdtase_TM_dom"/>
</dbReference>
<feature type="transmembrane region" description="Helical" evidence="10">
    <location>
        <begin position="78"/>
        <end position="101"/>
    </location>
</feature>
<keyword evidence="9 10" id="KW-0472">Membrane</keyword>
<keyword evidence="6 10" id="KW-1133">Transmembrane helix</keyword>
<dbReference type="CDD" id="cd06186">
    <property type="entry name" value="NOX_Duox_like_FAD_NADP"/>
    <property type="match status" value="1"/>
</dbReference>
<keyword evidence="7" id="KW-0560">Oxidoreductase</keyword>
<evidence type="ECO:0000256" key="4">
    <source>
        <dbReference type="ARBA" id="ARBA00022692"/>
    </source>
</evidence>
<evidence type="ECO:0000256" key="8">
    <source>
        <dbReference type="ARBA" id="ARBA00023065"/>
    </source>
</evidence>
<comment type="caution">
    <text evidence="12">The sequence shown here is derived from an EMBL/GenBank/DDBJ whole genome shotgun (WGS) entry which is preliminary data.</text>
</comment>
<evidence type="ECO:0000256" key="2">
    <source>
        <dbReference type="ARBA" id="ARBA00006278"/>
    </source>
</evidence>
<dbReference type="InterPro" id="IPR051410">
    <property type="entry name" value="Ferric/Cupric_Reductase"/>
</dbReference>
<dbReference type="PROSITE" id="PS51384">
    <property type="entry name" value="FAD_FR"/>
    <property type="match status" value="1"/>
</dbReference>
<keyword evidence="3" id="KW-0813">Transport</keyword>
<dbReference type="PANTHER" id="PTHR32361:SF12">
    <property type="entry name" value="PUTATIVE (AFU_ORTHOLOGUE AFUA_1G14340)-RELATED"/>
    <property type="match status" value="1"/>
</dbReference>
<keyword evidence="5" id="KW-0249">Electron transport</keyword>
<dbReference type="GO" id="GO:0005886">
    <property type="term" value="C:plasma membrane"/>
    <property type="evidence" value="ECO:0007669"/>
    <property type="project" value="TreeGrafter"/>
</dbReference>
<evidence type="ECO:0000256" key="9">
    <source>
        <dbReference type="ARBA" id="ARBA00023136"/>
    </source>
</evidence>
<dbReference type="InterPro" id="IPR039261">
    <property type="entry name" value="FNR_nucleotide-bd"/>
</dbReference>
<keyword evidence="13" id="KW-1185">Reference proteome</keyword>
<dbReference type="Proteomes" id="UP000243723">
    <property type="component" value="Unassembled WGS sequence"/>
</dbReference>
<proteinExistence type="inferred from homology"/>
<evidence type="ECO:0000256" key="10">
    <source>
        <dbReference type="SAM" id="Phobius"/>
    </source>
</evidence>
<name>A0A2P7ZUN9_9PEZI</name>
<dbReference type="OrthoDB" id="4494341at2759"/>
<reference evidence="12 13" key="1">
    <citation type="submission" date="2017-05" db="EMBL/GenBank/DDBJ databases">
        <title>Draft genome sequence of Elsinoe australis.</title>
        <authorList>
            <person name="Cheng Q."/>
        </authorList>
    </citation>
    <scope>NUCLEOTIDE SEQUENCE [LARGE SCALE GENOMIC DNA]</scope>
    <source>
        <strain evidence="12 13">NL1</strain>
    </source>
</reference>
<dbReference type="InterPro" id="IPR017927">
    <property type="entry name" value="FAD-bd_FR_type"/>
</dbReference>
<evidence type="ECO:0000313" key="12">
    <source>
        <dbReference type="EMBL" id="PSK51917.1"/>
    </source>
</evidence>
<dbReference type="GO" id="GO:0000293">
    <property type="term" value="F:ferric-chelate reductase activity"/>
    <property type="evidence" value="ECO:0007669"/>
    <property type="project" value="UniProtKB-ARBA"/>
</dbReference>
<dbReference type="Pfam" id="PF08030">
    <property type="entry name" value="NAD_binding_6"/>
    <property type="match status" value="1"/>
</dbReference>
<evidence type="ECO:0000256" key="7">
    <source>
        <dbReference type="ARBA" id="ARBA00023002"/>
    </source>
</evidence>
<feature type="transmembrane region" description="Helical" evidence="10">
    <location>
        <begin position="283"/>
        <end position="302"/>
    </location>
</feature>
<gene>
    <name evidence="12" type="ORF">B9Z65_3184</name>
</gene>
<sequence>MSFRHVHHHFGAAVASPPHVHTAASLLMPRHPFPETEPLLGEPISLPNAHNYGLLGNLTSAAAIFTHGLTGVDQKANYLFAALLGFSLAGLIAATLIFRWLRMGSAHMRFLFTLGDKGNQRYWAQNQTNWWPAIKRHLLYAPLFRVRHNREIQLSSAVSIGTLPSRFHTLLLVVYLASNIAYCLVLDWSQPEAASVLAELRGRSGELATLNIIPTVLFALRNNPLIPILRVSYDTFNLFHRWCARMVLIQSLLHTVAFAVNAVSAGGMPAFNTALATSVSYKWGMVATCVFAGMVFLAMSPLRHAFYETFVNMHRALALLALIGVYIHIEKAKLPQLPYLRAVFALWGAEWVVRIYKIVYHNISLRGMTQVTVEALPAEACRVTFQLARPWRFVPGAHVHVYLPSISGWSSHPFSVAWAETTMKVPAMDLDVEKLPPYTFASPELNRDSAFKAPMPELTLVKTDVDLRSTPNKDATTSVSIVVRCRTGMTKKLYEKASASPRGQIVIRGGIEGPYGGHEPLTSYGTVLLFAGGVGITHCISYMKDLLTHYADGTCSTRRVLLVWSLPNTEALEWVRPWMDQILRMQGRKDILRIQLFITKPRHQNEIRSNTGTVQMFPGRCNPTTIIEKEMADRIGAMGVVVCGPGAFADSVRAATRAKVQTGSVDFIEEAFTY</sequence>
<dbReference type="SUPFAM" id="SSF52343">
    <property type="entry name" value="Ferredoxin reductase-like, C-terminal NADP-linked domain"/>
    <property type="match status" value="1"/>
</dbReference>
<accession>A0A2P7ZUN9</accession>
<feature type="domain" description="FAD-binding FR-type" evidence="11">
    <location>
        <begin position="363"/>
        <end position="521"/>
    </location>
</feature>
<dbReference type="PANTHER" id="PTHR32361">
    <property type="entry name" value="FERRIC/CUPRIC REDUCTASE TRANSMEMBRANE COMPONENT"/>
    <property type="match status" value="1"/>
</dbReference>
<evidence type="ECO:0000256" key="1">
    <source>
        <dbReference type="ARBA" id="ARBA00004141"/>
    </source>
</evidence>
<evidence type="ECO:0000313" key="13">
    <source>
        <dbReference type="Proteomes" id="UP000243723"/>
    </source>
</evidence>
<feature type="transmembrane region" description="Helical" evidence="10">
    <location>
        <begin position="309"/>
        <end position="327"/>
    </location>
</feature>
<dbReference type="GO" id="GO:0006826">
    <property type="term" value="P:iron ion transport"/>
    <property type="evidence" value="ECO:0007669"/>
    <property type="project" value="TreeGrafter"/>
</dbReference>
<dbReference type="Pfam" id="PF08022">
    <property type="entry name" value="FAD_binding_8"/>
    <property type="match status" value="1"/>
</dbReference>
<evidence type="ECO:0000256" key="5">
    <source>
        <dbReference type="ARBA" id="ARBA00022982"/>
    </source>
</evidence>
<dbReference type="AlphaFoldDB" id="A0A2P7ZUN9"/>